<evidence type="ECO:0000313" key="2">
    <source>
        <dbReference type="EMBL" id="KIM93721.1"/>
    </source>
</evidence>
<name>A0A0C3GTK7_OIDMZ</name>
<reference evidence="3" key="2">
    <citation type="submission" date="2015-01" db="EMBL/GenBank/DDBJ databases">
        <title>Evolutionary Origins and Diversification of the Mycorrhizal Mutualists.</title>
        <authorList>
            <consortium name="DOE Joint Genome Institute"/>
            <consortium name="Mycorrhizal Genomics Consortium"/>
            <person name="Kohler A."/>
            <person name="Kuo A."/>
            <person name="Nagy L.G."/>
            <person name="Floudas D."/>
            <person name="Copeland A."/>
            <person name="Barry K.W."/>
            <person name="Cichocki N."/>
            <person name="Veneault-Fourrey C."/>
            <person name="LaButti K."/>
            <person name="Lindquist E.A."/>
            <person name="Lipzen A."/>
            <person name="Lundell T."/>
            <person name="Morin E."/>
            <person name="Murat C."/>
            <person name="Riley R."/>
            <person name="Ohm R."/>
            <person name="Sun H."/>
            <person name="Tunlid A."/>
            <person name="Henrissat B."/>
            <person name="Grigoriev I.V."/>
            <person name="Hibbett D.S."/>
            <person name="Martin F."/>
        </authorList>
    </citation>
    <scope>NUCLEOTIDE SEQUENCE [LARGE SCALE GENOMIC DNA]</scope>
    <source>
        <strain evidence="3">Zn</strain>
    </source>
</reference>
<dbReference type="InterPro" id="IPR013087">
    <property type="entry name" value="Znf_C2H2_type"/>
</dbReference>
<gene>
    <name evidence="2" type="ORF">OIDMADRAFT_35541</name>
</gene>
<organism evidence="2 3">
    <name type="scientific">Oidiodendron maius (strain Zn)</name>
    <dbReference type="NCBI Taxonomy" id="913774"/>
    <lineage>
        <taxon>Eukaryota</taxon>
        <taxon>Fungi</taxon>
        <taxon>Dikarya</taxon>
        <taxon>Ascomycota</taxon>
        <taxon>Pezizomycotina</taxon>
        <taxon>Leotiomycetes</taxon>
        <taxon>Leotiomycetes incertae sedis</taxon>
        <taxon>Myxotrichaceae</taxon>
        <taxon>Oidiodendron</taxon>
    </lineage>
</organism>
<dbReference type="InParanoid" id="A0A0C3GTK7"/>
<dbReference type="STRING" id="913774.A0A0C3GTK7"/>
<dbReference type="SMART" id="SM00355">
    <property type="entry name" value="ZnF_C2H2"/>
    <property type="match status" value="2"/>
</dbReference>
<dbReference type="Gene3D" id="3.30.160.60">
    <property type="entry name" value="Classic Zinc Finger"/>
    <property type="match status" value="1"/>
</dbReference>
<dbReference type="EMBL" id="KN832893">
    <property type="protein sequence ID" value="KIM93721.1"/>
    <property type="molecule type" value="Genomic_DNA"/>
</dbReference>
<dbReference type="HOGENOM" id="CLU_059049_0_0_1"/>
<feature type="domain" description="C2H2-type" evidence="1">
    <location>
        <begin position="198"/>
        <end position="225"/>
    </location>
</feature>
<dbReference type="AlphaFoldDB" id="A0A0C3GTK7"/>
<feature type="domain" description="C2H2-type" evidence="1">
    <location>
        <begin position="234"/>
        <end position="262"/>
    </location>
</feature>
<evidence type="ECO:0000313" key="3">
    <source>
        <dbReference type="Proteomes" id="UP000054321"/>
    </source>
</evidence>
<reference evidence="2 3" key="1">
    <citation type="submission" date="2014-04" db="EMBL/GenBank/DDBJ databases">
        <authorList>
            <consortium name="DOE Joint Genome Institute"/>
            <person name="Kuo A."/>
            <person name="Martino E."/>
            <person name="Perotto S."/>
            <person name="Kohler A."/>
            <person name="Nagy L.G."/>
            <person name="Floudas D."/>
            <person name="Copeland A."/>
            <person name="Barry K.W."/>
            <person name="Cichocki N."/>
            <person name="Veneault-Fourrey C."/>
            <person name="LaButti K."/>
            <person name="Lindquist E.A."/>
            <person name="Lipzen A."/>
            <person name="Lundell T."/>
            <person name="Morin E."/>
            <person name="Murat C."/>
            <person name="Sun H."/>
            <person name="Tunlid A."/>
            <person name="Henrissat B."/>
            <person name="Grigoriev I.V."/>
            <person name="Hibbett D.S."/>
            <person name="Martin F."/>
            <person name="Nordberg H.P."/>
            <person name="Cantor M.N."/>
            <person name="Hua S.X."/>
        </authorList>
    </citation>
    <scope>NUCLEOTIDE SEQUENCE [LARGE SCALE GENOMIC DNA]</scope>
    <source>
        <strain evidence="2 3">Zn</strain>
    </source>
</reference>
<keyword evidence="3" id="KW-1185">Reference proteome</keyword>
<dbReference type="Proteomes" id="UP000054321">
    <property type="component" value="Unassembled WGS sequence"/>
</dbReference>
<accession>A0A0C3GTK7</accession>
<sequence length="393" mass="45350">MHILKKVWKVAQVLSRKSCDEVCQEKTKEDGKAKVDERISITGTYLSDNRQGSKPRSIPKQRAINWPTAPGMASPGGADMIPSMTPMSSSYHDPVASFDYEMSNSPTYDAIYSASSSFSPGSYGQTSQANFGRREYERRETPSTLGWTKDYVLVELYNFVVIKGKEPYLELQAHYSVTAETPERVYLDSPRNCRKGTYPCQFPGCQATKPFNRAADLERHYRNVHATADQRERFECDYPKCDRATEPFMRKDHYRDHLRDYHKEDLGQAKRAKKEDIQKWKRVQESWLAERNIIANWWRCTKCLSRVLVDHDGWECRQCNGVCEQDRITRREGKREHYDYDIGLHDETTDLSSTGCTICSGALWVTGEDNDWLPCPRCSTRQASEHSYEPEPA</sequence>
<protein>
    <recommendedName>
        <fullName evidence="1">C2H2-type domain-containing protein</fullName>
    </recommendedName>
</protein>
<proteinExistence type="predicted"/>
<dbReference type="OrthoDB" id="2687452at2759"/>
<evidence type="ECO:0000259" key="1">
    <source>
        <dbReference type="SMART" id="SM00355"/>
    </source>
</evidence>